<evidence type="ECO:0000256" key="1">
    <source>
        <dbReference type="SAM" id="MobiDB-lite"/>
    </source>
</evidence>
<keyword evidence="2" id="KW-0472">Membrane</keyword>
<evidence type="ECO:0000313" key="3">
    <source>
        <dbReference type="EMBL" id="OBR62794.1"/>
    </source>
</evidence>
<accession>A0A1A5YAZ0</accession>
<comment type="caution">
    <text evidence="3">The sequence shown here is derived from an EMBL/GenBank/DDBJ whole genome shotgun (WGS) entry which is preliminary data.</text>
</comment>
<protein>
    <submittedName>
        <fullName evidence="3">Uncharacterized protein</fullName>
    </submittedName>
</protein>
<dbReference type="EMBL" id="LYPA01000078">
    <property type="protein sequence ID" value="OBR62794.1"/>
    <property type="molecule type" value="Genomic_DNA"/>
</dbReference>
<feature type="transmembrane region" description="Helical" evidence="2">
    <location>
        <begin position="48"/>
        <end position="70"/>
    </location>
</feature>
<dbReference type="AlphaFoldDB" id="A0A1A5YAZ0"/>
<keyword evidence="4" id="KW-1185">Reference proteome</keyword>
<gene>
    <name evidence="3" type="ORF">A7K91_15490</name>
</gene>
<keyword evidence="2" id="KW-1133">Transmembrane helix</keyword>
<name>A0A1A5YAZ0_9BACL</name>
<proteinExistence type="predicted"/>
<organism evidence="3 4">
    <name type="scientific">Paenibacillus oryzae</name>
    <dbReference type="NCBI Taxonomy" id="1844972"/>
    <lineage>
        <taxon>Bacteria</taxon>
        <taxon>Bacillati</taxon>
        <taxon>Bacillota</taxon>
        <taxon>Bacilli</taxon>
        <taxon>Bacillales</taxon>
        <taxon>Paenibacillaceae</taxon>
        <taxon>Paenibacillus</taxon>
    </lineage>
</organism>
<dbReference type="RefSeq" id="WP_068686908.1">
    <property type="nucleotide sequence ID" value="NZ_LYPA01000078.1"/>
</dbReference>
<reference evidence="3 4" key="1">
    <citation type="submission" date="2016-05" db="EMBL/GenBank/DDBJ databases">
        <title>Paenibacillus oryzae. sp. nov., isolated from the rice root.</title>
        <authorList>
            <person name="Zhang J."/>
            <person name="Zhang X."/>
        </authorList>
    </citation>
    <scope>NUCLEOTIDE SEQUENCE [LARGE SCALE GENOMIC DNA]</scope>
    <source>
        <strain evidence="3 4">1DrF-4</strain>
    </source>
</reference>
<feature type="region of interest" description="Disordered" evidence="1">
    <location>
        <begin position="1"/>
        <end position="40"/>
    </location>
</feature>
<evidence type="ECO:0000313" key="4">
    <source>
        <dbReference type="Proteomes" id="UP000092024"/>
    </source>
</evidence>
<sequence>MSRKERHSRSARGARPMPPPLQDEQAAGEEQAKLPPRRKKYPSSINKLYKWYFNLLFLLFVALVAFLFWYGNKFTQ</sequence>
<evidence type="ECO:0000256" key="2">
    <source>
        <dbReference type="SAM" id="Phobius"/>
    </source>
</evidence>
<dbReference type="OrthoDB" id="2622205at2"/>
<feature type="compositionally biased region" description="Basic residues" evidence="1">
    <location>
        <begin position="1"/>
        <end position="12"/>
    </location>
</feature>
<dbReference type="Proteomes" id="UP000092024">
    <property type="component" value="Unassembled WGS sequence"/>
</dbReference>
<keyword evidence="2" id="KW-0812">Transmembrane</keyword>
<dbReference type="STRING" id="1844972.A7K91_15490"/>